<evidence type="ECO:0000256" key="2">
    <source>
        <dbReference type="ARBA" id="ARBA00023315"/>
    </source>
</evidence>
<keyword evidence="5" id="KW-1185">Reference proteome</keyword>
<dbReference type="AlphaFoldDB" id="A0A1H9DIF9"/>
<feature type="domain" description="N-acetyltransferase" evidence="3">
    <location>
        <begin position="1"/>
        <end position="170"/>
    </location>
</feature>
<dbReference type="PANTHER" id="PTHR43877">
    <property type="entry name" value="AMINOALKYLPHOSPHONATE N-ACETYLTRANSFERASE-RELATED-RELATED"/>
    <property type="match status" value="1"/>
</dbReference>
<dbReference type="InterPro" id="IPR016181">
    <property type="entry name" value="Acyl_CoA_acyltransferase"/>
</dbReference>
<dbReference type="STRING" id="571933.SAMN05216362_10710"/>
<organism evidence="4 5">
    <name type="scientific">Piscibacillus halophilus</name>
    <dbReference type="NCBI Taxonomy" id="571933"/>
    <lineage>
        <taxon>Bacteria</taxon>
        <taxon>Bacillati</taxon>
        <taxon>Bacillota</taxon>
        <taxon>Bacilli</taxon>
        <taxon>Bacillales</taxon>
        <taxon>Bacillaceae</taxon>
        <taxon>Piscibacillus</taxon>
    </lineage>
</organism>
<dbReference type="SUPFAM" id="SSF55729">
    <property type="entry name" value="Acyl-CoA N-acyltransferases (Nat)"/>
    <property type="match status" value="1"/>
</dbReference>
<dbReference type="CDD" id="cd04301">
    <property type="entry name" value="NAT_SF"/>
    <property type="match status" value="1"/>
</dbReference>
<dbReference type="Gene3D" id="3.40.630.30">
    <property type="match status" value="1"/>
</dbReference>
<sequence length="170" mass="19163">MKVRKAVVEDAKGMAKVHVDSWRTTYAGVVPDEYLNNLSYDERENMWKQATPRGGVYVAENNEGEIVGFATGGPERSGKYPDYKGELYAIYILKDYQRQGIGKALMKPIVEGLIRDNLTNMVVLVLEDNPSKHFYEATGAKLLDTEDIEIGGKKLIELVYGWDDIRSINL</sequence>
<dbReference type="GO" id="GO:0016747">
    <property type="term" value="F:acyltransferase activity, transferring groups other than amino-acyl groups"/>
    <property type="evidence" value="ECO:0007669"/>
    <property type="project" value="InterPro"/>
</dbReference>
<protein>
    <submittedName>
        <fullName evidence="4">Acetyltransferase (GNAT) family protein</fullName>
    </submittedName>
</protein>
<evidence type="ECO:0000313" key="5">
    <source>
        <dbReference type="Proteomes" id="UP000199427"/>
    </source>
</evidence>
<evidence type="ECO:0000259" key="3">
    <source>
        <dbReference type="PROSITE" id="PS51186"/>
    </source>
</evidence>
<dbReference type="Proteomes" id="UP000199427">
    <property type="component" value="Unassembled WGS sequence"/>
</dbReference>
<evidence type="ECO:0000256" key="1">
    <source>
        <dbReference type="ARBA" id="ARBA00022679"/>
    </source>
</evidence>
<dbReference type="PROSITE" id="PS51186">
    <property type="entry name" value="GNAT"/>
    <property type="match status" value="1"/>
</dbReference>
<gene>
    <name evidence="4" type="ORF">SAMN05216362_10710</name>
</gene>
<dbReference type="InterPro" id="IPR050832">
    <property type="entry name" value="Bact_Acetyltransf"/>
</dbReference>
<dbReference type="Pfam" id="PF00583">
    <property type="entry name" value="Acetyltransf_1"/>
    <property type="match status" value="1"/>
</dbReference>
<keyword evidence="1 4" id="KW-0808">Transferase</keyword>
<proteinExistence type="predicted"/>
<accession>A0A1H9DIF9</accession>
<name>A0A1H9DIF9_9BACI</name>
<evidence type="ECO:0000313" key="4">
    <source>
        <dbReference type="EMBL" id="SEQ12528.1"/>
    </source>
</evidence>
<reference evidence="4 5" key="1">
    <citation type="submission" date="2016-10" db="EMBL/GenBank/DDBJ databases">
        <authorList>
            <person name="de Groot N.N."/>
        </authorList>
    </citation>
    <scope>NUCLEOTIDE SEQUENCE [LARGE SCALE GENOMIC DNA]</scope>
    <source>
        <strain evidence="4 5">DSM 21633</strain>
    </source>
</reference>
<dbReference type="InterPro" id="IPR000182">
    <property type="entry name" value="GNAT_dom"/>
</dbReference>
<keyword evidence="2" id="KW-0012">Acyltransferase</keyword>
<dbReference type="EMBL" id="FOES01000007">
    <property type="protein sequence ID" value="SEQ12528.1"/>
    <property type="molecule type" value="Genomic_DNA"/>
</dbReference>